<keyword evidence="7" id="KW-1185">Reference proteome</keyword>
<proteinExistence type="predicted"/>
<evidence type="ECO:0000313" key="7">
    <source>
        <dbReference type="Proteomes" id="UP001153678"/>
    </source>
</evidence>
<dbReference type="Pfam" id="PF04030">
    <property type="entry name" value="ALO"/>
    <property type="match status" value="1"/>
</dbReference>
<evidence type="ECO:0000256" key="3">
    <source>
        <dbReference type="ARBA" id="ARBA00023002"/>
    </source>
</evidence>
<feature type="domain" description="FAD-binding PCMH-type" evidence="5">
    <location>
        <begin position="16"/>
        <end position="192"/>
    </location>
</feature>
<reference evidence="6" key="1">
    <citation type="submission" date="2022-08" db="EMBL/GenBank/DDBJ databases">
        <authorList>
            <person name="Kallberg Y."/>
            <person name="Tangrot J."/>
            <person name="Rosling A."/>
        </authorList>
    </citation>
    <scope>NUCLEOTIDE SEQUENCE</scope>
    <source>
        <strain evidence="6">Wild A</strain>
    </source>
</reference>
<evidence type="ECO:0000313" key="6">
    <source>
        <dbReference type="EMBL" id="CAI2164516.1"/>
    </source>
</evidence>
<dbReference type="Gene3D" id="3.30.465.10">
    <property type="match status" value="1"/>
</dbReference>
<dbReference type="PANTHER" id="PTHR43762">
    <property type="entry name" value="L-GULONOLACTONE OXIDASE"/>
    <property type="match status" value="1"/>
</dbReference>
<evidence type="ECO:0000256" key="2">
    <source>
        <dbReference type="ARBA" id="ARBA00013136"/>
    </source>
</evidence>
<keyword evidence="3" id="KW-0560">Oxidoreductase</keyword>
<dbReference type="GO" id="GO:0071949">
    <property type="term" value="F:FAD binding"/>
    <property type="evidence" value="ECO:0007669"/>
    <property type="project" value="InterPro"/>
</dbReference>
<dbReference type="InterPro" id="IPR010031">
    <property type="entry name" value="FAD_lactone_oxidase-like"/>
</dbReference>
<dbReference type="PROSITE" id="PS51387">
    <property type="entry name" value="FAD_PCMH"/>
    <property type="match status" value="1"/>
</dbReference>
<dbReference type="OrthoDB" id="610608at2759"/>
<dbReference type="InterPro" id="IPR036318">
    <property type="entry name" value="FAD-bd_PCMH-like_sf"/>
</dbReference>
<evidence type="ECO:0000256" key="1">
    <source>
        <dbReference type="ARBA" id="ARBA00005083"/>
    </source>
</evidence>
<dbReference type="PIRSF" id="PIRSF000136">
    <property type="entry name" value="LGO_GLO"/>
    <property type="match status" value="1"/>
</dbReference>
<dbReference type="InterPro" id="IPR016166">
    <property type="entry name" value="FAD-bd_PCMH"/>
</dbReference>
<dbReference type="GO" id="GO:0003885">
    <property type="term" value="F:D-arabinono-1,4-lactone oxidase activity"/>
    <property type="evidence" value="ECO:0007669"/>
    <property type="project" value="UniProtKB-EC"/>
</dbReference>
<dbReference type="Proteomes" id="UP001153678">
    <property type="component" value="Unassembled WGS sequence"/>
</dbReference>
<dbReference type="Pfam" id="PF01565">
    <property type="entry name" value="FAD_binding_4"/>
    <property type="match status" value="1"/>
</dbReference>
<dbReference type="GO" id="GO:0016020">
    <property type="term" value="C:membrane"/>
    <property type="evidence" value="ECO:0007669"/>
    <property type="project" value="InterPro"/>
</dbReference>
<protein>
    <recommendedName>
        <fullName evidence="2">D-arabinono-1,4-lactone oxidase</fullName>
        <ecNumber evidence="2">1.1.3.37</ecNumber>
    </recommendedName>
    <alternativeName>
        <fullName evidence="4">L-galactono-gamma-lactone oxidase</fullName>
    </alternativeName>
</protein>
<gene>
    <name evidence="6" type="ORF">FWILDA_LOCUS1607</name>
</gene>
<dbReference type="InterPro" id="IPR016169">
    <property type="entry name" value="FAD-bd_PCMH_sub2"/>
</dbReference>
<dbReference type="Gene3D" id="3.40.462.10">
    <property type="entry name" value="FAD-linked oxidases, C-terminal domain"/>
    <property type="match status" value="1"/>
</dbReference>
<dbReference type="InterPro" id="IPR016167">
    <property type="entry name" value="FAD-bd_PCMH_sub1"/>
</dbReference>
<dbReference type="EC" id="1.1.3.37" evidence="2"/>
<accession>A0A9W4SDN7</accession>
<name>A0A9W4SDN7_9GLOM</name>
<dbReference type="SUPFAM" id="SSF56176">
    <property type="entry name" value="FAD-binding/transporter-associated domain-like"/>
    <property type="match status" value="1"/>
</dbReference>
<dbReference type="InterPro" id="IPR007173">
    <property type="entry name" value="ALO_C"/>
</dbReference>
<evidence type="ECO:0000259" key="5">
    <source>
        <dbReference type="PROSITE" id="PS51387"/>
    </source>
</evidence>
<sequence>MSRIIDKGWHNWAGNQKSSPTEIFRPKNLQDIKKIIELAKKNQKKIRCSGAGHTWSSLSVTNDYLVLDEHLNKIDINYNENLNTWTVTTEPGVYLIDLDNALSEHQPPLTLNSATVLDTVTAGGVVATGCHGARCNNATISDKVISIQIVTSSDGELHEFSDEIDPEEMSAARINLGLLGIIYKLTFEVEPMFNLEMIDTTPDIAADWNASNVKKLFTDSDSLEIFYWPFNTPELKGDNDKIWIKQYNRTQKPVEKSEHKLKFERILQSLSISFGNHLYDFMAKVPTSTPFLTHLLFDAGVNHNSSVVLQAPDAIHYQAGIDNIPCLDLEFSFKVDQDFSNVIEEVNYIVKRIYEETDRKNFPVNLAAELRINKSSRCLLATSYDKDPNVNFVMLEILAVNGTKGFQEFSIELAKRWMRKYDAQPHWAKLWEYVPDITPHIRRCLSVDDRLNRFEKVRAKYDPGEYFFDNKNLREIFGKKQKKNHGRLLLDRIKNPGFPKQIRFLFNRNIE</sequence>
<dbReference type="Gene3D" id="3.30.43.10">
    <property type="entry name" value="Uridine Diphospho-n-acetylenolpyruvylglucosamine Reductase, domain 2"/>
    <property type="match status" value="1"/>
</dbReference>
<organism evidence="6 7">
    <name type="scientific">Funneliformis geosporum</name>
    <dbReference type="NCBI Taxonomy" id="1117311"/>
    <lineage>
        <taxon>Eukaryota</taxon>
        <taxon>Fungi</taxon>
        <taxon>Fungi incertae sedis</taxon>
        <taxon>Mucoromycota</taxon>
        <taxon>Glomeromycotina</taxon>
        <taxon>Glomeromycetes</taxon>
        <taxon>Glomerales</taxon>
        <taxon>Glomeraceae</taxon>
        <taxon>Funneliformis</taxon>
    </lineage>
</organism>
<dbReference type="EMBL" id="CAMKVN010000160">
    <property type="protein sequence ID" value="CAI2164516.1"/>
    <property type="molecule type" value="Genomic_DNA"/>
</dbReference>
<comment type="pathway">
    <text evidence="1">Cofactor biosynthesis; D-erythroascorbate biosynthesis; dehydro-D-arabinono-1,4-lactone from D-arabinose: step 2/2.</text>
</comment>
<dbReference type="InterPro" id="IPR016170">
    <property type="entry name" value="Cytok_DH_C_sf"/>
</dbReference>
<dbReference type="PANTHER" id="PTHR43762:SF1">
    <property type="entry name" value="D-ARABINONO-1,4-LACTONE OXIDASE"/>
    <property type="match status" value="1"/>
</dbReference>
<evidence type="ECO:0000256" key="4">
    <source>
        <dbReference type="ARBA" id="ARBA00033418"/>
    </source>
</evidence>
<dbReference type="InterPro" id="IPR006094">
    <property type="entry name" value="Oxid_FAD_bind_N"/>
</dbReference>
<comment type="caution">
    <text evidence="6">The sequence shown here is derived from an EMBL/GenBank/DDBJ whole genome shotgun (WGS) entry which is preliminary data.</text>
</comment>
<dbReference type="AlphaFoldDB" id="A0A9W4SDN7"/>